<dbReference type="PANTHER" id="PTHR47662">
    <property type="entry name" value="RING-TYPE DOMAIN-CONTAINING PROTEIN"/>
    <property type="match status" value="1"/>
</dbReference>
<feature type="region of interest" description="Disordered" evidence="3">
    <location>
        <begin position="93"/>
        <end position="114"/>
    </location>
</feature>
<dbReference type="PANTHER" id="PTHR47662:SF1">
    <property type="entry name" value="RING-TYPE DOMAIN-CONTAINING PROTEIN"/>
    <property type="match status" value="1"/>
</dbReference>
<evidence type="ECO:0000256" key="3">
    <source>
        <dbReference type="SAM" id="MobiDB-lite"/>
    </source>
</evidence>
<evidence type="ECO:0000256" key="2">
    <source>
        <dbReference type="ARBA" id="ARBA00022833"/>
    </source>
</evidence>
<evidence type="ECO:0000313" key="5">
    <source>
        <dbReference type="Proteomes" id="UP000887572"/>
    </source>
</evidence>
<evidence type="ECO:0000256" key="1">
    <source>
        <dbReference type="ARBA" id="ARBA00022771"/>
    </source>
</evidence>
<evidence type="ECO:0000259" key="4">
    <source>
        <dbReference type="Pfam" id="PF13639"/>
    </source>
</evidence>
<dbReference type="WBParaSite" id="Gr19_v10_g10868.t1">
    <property type="protein sequence ID" value="Gr19_v10_g10868.t1"/>
    <property type="gene ID" value="Gr19_v10_g10868"/>
</dbReference>
<keyword evidence="5" id="KW-1185">Reference proteome</keyword>
<feature type="domain" description="RING-type" evidence="4">
    <location>
        <begin position="53"/>
        <end position="81"/>
    </location>
</feature>
<proteinExistence type="predicted"/>
<evidence type="ECO:0000313" key="6">
    <source>
        <dbReference type="WBParaSite" id="Gr19_v10_g10868.t1"/>
    </source>
</evidence>
<dbReference type="GO" id="GO:0008270">
    <property type="term" value="F:zinc ion binding"/>
    <property type="evidence" value="ECO:0007669"/>
    <property type="project" value="UniProtKB-KW"/>
</dbReference>
<protein>
    <submittedName>
        <fullName evidence="6">Zinc finger RING-H2-type domain-containing protein</fullName>
    </submittedName>
</protein>
<sequence length="203" mass="22698">MVHHHKLLYHLISLNPATSYVYETKMDACTRHRLFPNSSIKVSLSETDDYGPPKSLACADVFHTKCIDKWLQTKSECPVCRKVVLPNELETNPHIHNGVQEPVRQNTGGTTTGGSRPFNAFPSENEEWEPHDDLLWEPHEYLLNEQSGQQTHGQNDQTASAVDLAKNIGVTTGRVLARGLTMLGNSLNDWLDGDENSQHGRSS</sequence>
<keyword evidence="2" id="KW-0862">Zinc</keyword>
<keyword evidence="1" id="KW-0479">Metal-binding</keyword>
<name>A0A914GUD2_GLORO</name>
<organism evidence="5 6">
    <name type="scientific">Globodera rostochiensis</name>
    <name type="common">Golden nematode worm</name>
    <name type="synonym">Heterodera rostochiensis</name>
    <dbReference type="NCBI Taxonomy" id="31243"/>
    <lineage>
        <taxon>Eukaryota</taxon>
        <taxon>Metazoa</taxon>
        <taxon>Ecdysozoa</taxon>
        <taxon>Nematoda</taxon>
        <taxon>Chromadorea</taxon>
        <taxon>Rhabditida</taxon>
        <taxon>Tylenchina</taxon>
        <taxon>Tylenchomorpha</taxon>
        <taxon>Tylenchoidea</taxon>
        <taxon>Heteroderidae</taxon>
        <taxon>Heteroderinae</taxon>
        <taxon>Globodera</taxon>
    </lineage>
</organism>
<dbReference type="Gene3D" id="3.30.40.10">
    <property type="entry name" value="Zinc/RING finger domain, C3HC4 (zinc finger)"/>
    <property type="match status" value="1"/>
</dbReference>
<dbReference type="Proteomes" id="UP000887572">
    <property type="component" value="Unplaced"/>
</dbReference>
<accession>A0A914GUD2</accession>
<keyword evidence="1" id="KW-0863">Zinc-finger</keyword>
<dbReference type="AlphaFoldDB" id="A0A914GUD2"/>
<dbReference type="Pfam" id="PF13639">
    <property type="entry name" value="zf-RING_2"/>
    <property type="match status" value="1"/>
</dbReference>
<dbReference type="SUPFAM" id="SSF57850">
    <property type="entry name" value="RING/U-box"/>
    <property type="match status" value="1"/>
</dbReference>
<dbReference type="InterPro" id="IPR013083">
    <property type="entry name" value="Znf_RING/FYVE/PHD"/>
</dbReference>
<dbReference type="InterPro" id="IPR001841">
    <property type="entry name" value="Znf_RING"/>
</dbReference>
<reference evidence="6" key="1">
    <citation type="submission" date="2022-11" db="UniProtKB">
        <authorList>
            <consortium name="WormBaseParasite"/>
        </authorList>
    </citation>
    <scope>IDENTIFICATION</scope>
</reference>